<feature type="region of interest" description="Disordered" evidence="7">
    <location>
        <begin position="302"/>
        <end position="322"/>
    </location>
</feature>
<evidence type="ECO:0000256" key="3">
    <source>
        <dbReference type="ARBA" id="ARBA00023136"/>
    </source>
</evidence>
<feature type="compositionally biased region" description="Polar residues" evidence="7">
    <location>
        <begin position="308"/>
        <end position="322"/>
    </location>
</feature>
<comment type="subcellular location">
    <subcellularLocation>
        <location evidence="6">Cell membrane</location>
        <topology evidence="6">Lipid-anchor</topology>
    </subcellularLocation>
</comment>
<proteinExistence type="inferred from homology"/>
<protein>
    <recommendedName>
        <fullName evidence="6">Lipoprotein LpqB</fullName>
    </recommendedName>
</protein>
<evidence type="ECO:0000256" key="6">
    <source>
        <dbReference type="HAMAP-Rule" id="MF_01373"/>
    </source>
</evidence>
<evidence type="ECO:0000259" key="8">
    <source>
        <dbReference type="SMART" id="SM00909"/>
    </source>
</evidence>
<dbReference type="InterPro" id="IPR059026">
    <property type="entry name" value="LpqB_N"/>
</dbReference>
<dbReference type="InterPro" id="IPR023959">
    <property type="entry name" value="LpqB"/>
</dbReference>
<evidence type="ECO:0000313" key="10">
    <source>
        <dbReference type="Proteomes" id="UP001165092"/>
    </source>
</evidence>
<feature type="region of interest" description="Disordered" evidence="7">
    <location>
        <begin position="424"/>
        <end position="452"/>
    </location>
</feature>
<organism evidence="9 10">
    <name type="scientific">Nocardiopsis ansamitocini</name>
    <dbReference type="NCBI Taxonomy" id="1670832"/>
    <lineage>
        <taxon>Bacteria</taxon>
        <taxon>Bacillati</taxon>
        <taxon>Actinomycetota</taxon>
        <taxon>Actinomycetes</taxon>
        <taxon>Streptosporangiales</taxon>
        <taxon>Nocardiopsidaceae</taxon>
        <taxon>Nocardiopsis</taxon>
    </lineage>
</organism>
<dbReference type="PROSITE" id="PS51257">
    <property type="entry name" value="PROKAR_LIPOPROTEIN"/>
    <property type="match status" value="1"/>
</dbReference>
<evidence type="ECO:0000313" key="9">
    <source>
        <dbReference type="EMBL" id="GLU49667.1"/>
    </source>
</evidence>
<evidence type="ECO:0000256" key="4">
    <source>
        <dbReference type="ARBA" id="ARBA00023139"/>
    </source>
</evidence>
<dbReference type="AlphaFoldDB" id="A0A9W6UKE8"/>
<dbReference type="InterPro" id="IPR018910">
    <property type="entry name" value="LpqB_C"/>
</dbReference>
<dbReference type="InterPro" id="IPR019606">
    <property type="entry name" value="GerMN"/>
</dbReference>
<keyword evidence="10" id="KW-1185">Reference proteome</keyword>
<keyword evidence="3 6" id="KW-0472">Membrane</keyword>
<accession>A0A9W6UKE8</accession>
<evidence type="ECO:0000256" key="2">
    <source>
        <dbReference type="ARBA" id="ARBA00022729"/>
    </source>
</evidence>
<dbReference type="Proteomes" id="UP001165092">
    <property type="component" value="Unassembled WGS sequence"/>
</dbReference>
<dbReference type="SUPFAM" id="SSF82171">
    <property type="entry name" value="DPP6 N-terminal domain-like"/>
    <property type="match status" value="1"/>
</dbReference>
<comment type="similarity">
    <text evidence="6">Belongs to the LpqB lipoprotein family.</text>
</comment>
<evidence type="ECO:0000256" key="5">
    <source>
        <dbReference type="ARBA" id="ARBA00023288"/>
    </source>
</evidence>
<dbReference type="SMART" id="SM00909">
    <property type="entry name" value="Germane"/>
    <property type="match status" value="1"/>
</dbReference>
<dbReference type="EMBL" id="BSQG01000008">
    <property type="protein sequence ID" value="GLU49667.1"/>
    <property type="molecule type" value="Genomic_DNA"/>
</dbReference>
<evidence type="ECO:0000256" key="1">
    <source>
        <dbReference type="ARBA" id="ARBA00022475"/>
    </source>
</evidence>
<feature type="compositionally biased region" description="Basic and acidic residues" evidence="7">
    <location>
        <begin position="442"/>
        <end position="452"/>
    </location>
</feature>
<dbReference type="Pfam" id="PF10647">
    <property type="entry name" value="Gmad1"/>
    <property type="match status" value="1"/>
</dbReference>
<comment type="caution">
    <text evidence="9">The sequence shown here is derived from an EMBL/GenBank/DDBJ whole genome shotgun (WGS) entry which is preliminary data.</text>
</comment>
<keyword evidence="5 6" id="KW-0449">Lipoprotein</keyword>
<dbReference type="Pfam" id="PF10646">
    <property type="entry name" value="Germane"/>
    <property type="match status" value="1"/>
</dbReference>
<name>A0A9W6UKE8_9ACTN</name>
<evidence type="ECO:0000256" key="7">
    <source>
        <dbReference type="SAM" id="MobiDB-lite"/>
    </source>
</evidence>
<gene>
    <name evidence="6 9" type="primary">lpqB</name>
    <name evidence="9" type="ORF">Nans01_40180</name>
</gene>
<dbReference type="RefSeq" id="WP_285761205.1">
    <property type="nucleotide sequence ID" value="NZ_BSQG01000008.1"/>
</dbReference>
<dbReference type="Pfam" id="PF25976">
    <property type="entry name" value="LpqB_N"/>
    <property type="match status" value="1"/>
</dbReference>
<dbReference type="GO" id="GO:0005886">
    <property type="term" value="C:plasma membrane"/>
    <property type="evidence" value="ECO:0007669"/>
    <property type="project" value="UniProtKB-SubCell"/>
</dbReference>
<dbReference type="HAMAP" id="MF_01373">
    <property type="entry name" value="LpqB_lipoprot"/>
    <property type="match status" value="1"/>
</dbReference>
<feature type="domain" description="GerMN" evidence="8">
    <location>
        <begin position="217"/>
        <end position="304"/>
    </location>
</feature>
<keyword evidence="2 6" id="KW-0732">Signal</keyword>
<reference evidence="9" key="1">
    <citation type="submission" date="2023-02" db="EMBL/GenBank/DDBJ databases">
        <title>Nocardiopsis ansamitocini NBRC 112285.</title>
        <authorList>
            <person name="Ichikawa N."/>
            <person name="Sato H."/>
            <person name="Tonouchi N."/>
        </authorList>
    </citation>
    <scope>NUCLEOTIDE SEQUENCE</scope>
    <source>
        <strain evidence="9">NBRC 112285</strain>
    </source>
</reference>
<sequence length="617" mass="65928">MSKNAVALRTTAWAACLVTLVAGCATVPTGGPPFSGRGDDAAGQVDTFTRLLPAGPQPGVDEKTLVRGFLKDMGSFEEDYKAARLYMTSDEQVVWKPSSQVLVYEEDDVALDVETGDDGESAKVRMRAAQVATIGTDGQYVAAGEGESVDTVFDLVQVEEGWRISDLPDELLLSRRAVDRVYRPLNLYYFNRDESTLVPDPVFLPVQPTSDVTEQLSRMLARMLVDGPTDWLAPAVHSAFPEGTRADVSYDSGRVTVALSPEADGVDAEARWGMSAQLVWTLRQLPEIQELILSIDGDESELAGEGSENLQANSETWSGVNPSGTNGQLRSYFMREGVLWSLDSNQQEARTEGAPGTGATPLELHAVSLAEDRVAGIAPGGNSVQVASLNEGSEYTTVLDGADYASLSWDGYGNLWVLEDPSDARAEGEALDDTEPGDPPVEEERRPAADSRSARIWLLPDGGDPVEVDIPELRSQQVTKLQVSRDGTRVAILTEVGGEGRVSVGRIVYDESGVSAQGFLPLASDIDNVTDLSWRGADQLAVLGQKARGALQAYLVPINGSADSTSAGVSAGSDMTSIAAGPGQPLLSGTEEDYIFMSSDRLMWRKVADGTNPVYPG</sequence>
<keyword evidence="4 6" id="KW-0564">Palmitate</keyword>
<keyword evidence="1 6" id="KW-1003">Cell membrane</keyword>